<dbReference type="Proteomes" id="UP000524246">
    <property type="component" value="Unassembled WGS sequence"/>
</dbReference>
<proteinExistence type="predicted"/>
<feature type="transmembrane region" description="Helical" evidence="1">
    <location>
        <begin position="12"/>
        <end position="36"/>
    </location>
</feature>
<dbReference type="EMBL" id="JAAZON010000206">
    <property type="protein sequence ID" value="NMC62492.1"/>
    <property type="molecule type" value="Genomic_DNA"/>
</dbReference>
<evidence type="ECO:0000313" key="3">
    <source>
        <dbReference type="Proteomes" id="UP000524246"/>
    </source>
</evidence>
<sequence length="329" mass="37257">HRPPRVALQFAFFGFLLWALVILPPTILSSVAGISFSDELLIVYPIMIVPGIMISYKYFMYFFPMTFARRSFFVNLKLAGDFVTQDKYLPIRILVVPIGVSTLLLSLCAAPYPDGRNLTMSLVSGLFVPIEWVLSCYIALSYALNVLNEKAWREYDLDPYREGRCSTIMFGTPKILSSLFKTKNGIRMLIIGLFVWIGNYTRLEIVPPPVTIKILGTEVTGNIVKLDIEASDTNYNFRSFRPIHFRLAGEKYLERSSGSNVLISSHPLKATAQPELEKSADLRFFVPSSKTPIRISLTFEASRSGEALTALQDLYLWYRHAKIAPVKFQ</sequence>
<dbReference type="AlphaFoldDB" id="A0A7X9FQK2"/>
<feature type="transmembrane region" description="Helical" evidence="1">
    <location>
        <begin position="118"/>
        <end position="144"/>
    </location>
</feature>
<feature type="transmembrane region" description="Helical" evidence="1">
    <location>
        <begin position="89"/>
        <end position="112"/>
    </location>
</feature>
<evidence type="ECO:0000256" key="1">
    <source>
        <dbReference type="SAM" id="Phobius"/>
    </source>
</evidence>
<feature type="non-terminal residue" evidence="2">
    <location>
        <position position="1"/>
    </location>
</feature>
<gene>
    <name evidence="2" type="ORF">GYA55_04920</name>
</gene>
<keyword evidence="1" id="KW-0472">Membrane</keyword>
<accession>A0A7X9FQK2</accession>
<name>A0A7X9FQK2_9DELT</name>
<evidence type="ECO:0000313" key="2">
    <source>
        <dbReference type="EMBL" id="NMC62492.1"/>
    </source>
</evidence>
<keyword evidence="1" id="KW-1133">Transmembrane helix</keyword>
<protein>
    <submittedName>
        <fullName evidence="2">Uncharacterized protein</fullName>
    </submittedName>
</protein>
<keyword evidence="1" id="KW-0812">Transmembrane</keyword>
<comment type="caution">
    <text evidence="2">The sequence shown here is derived from an EMBL/GenBank/DDBJ whole genome shotgun (WGS) entry which is preliminary data.</text>
</comment>
<organism evidence="2 3">
    <name type="scientific">SAR324 cluster bacterium</name>
    <dbReference type="NCBI Taxonomy" id="2024889"/>
    <lineage>
        <taxon>Bacteria</taxon>
        <taxon>Deltaproteobacteria</taxon>
        <taxon>SAR324 cluster</taxon>
    </lineage>
</organism>
<feature type="transmembrane region" description="Helical" evidence="1">
    <location>
        <begin position="42"/>
        <end position="68"/>
    </location>
</feature>
<reference evidence="2 3" key="1">
    <citation type="journal article" date="2020" name="Biotechnol. Biofuels">
        <title>New insights from the biogas microbiome by comprehensive genome-resolved metagenomics of nearly 1600 species originating from multiple anaerobic digesters.</title>
        <authorList>
            <person name="Campanaro S."/>
            <person name="Treu L."/>
            <person name="Rodriguez-R L.M."/>
            <person name="Kovalovszki A."/>
            <person name="Ziels R.M."/>
            <person name="Maus I."/>
            <person name="Zhu X."/>
            <person name="Kougias P.G."/>
            <person name="Basile A."/>
            <person name="Luo G."/>
            <person name="Schluter A."/>
            <person name="Konstantinidis K.T."/>
            <person name="Angelidaki I."/>
        </authorList>
    </citation>
    <scope>NUCLEOTIDE SEQUENCE [LARGE SCALE GENOMIC DNA]</scope>
    <source>
        <strain evidence="2">AS27yjCOA_65</strain>
    </source>
</reference>